<accession>A0AB34FCI6</accession>
<evidence type="ECO:0000256" key="2">
    <source>
        <dbReference type="ARBA" id="ARBA00022692"/>
    </source>
</evidence>
<organism evidence="8 10">
    <name type="scientific">Purpureocillium lavendulum</name>
    <dbReference type="NCBI Taxonomy" id="1247861"/>
    <lineage>
        <taxon>Eukaryota</taxon>
        <taxon>Fungi</taxon>
        <taxon>Dikarya</taxon>
        <taxon>Ascomycota</taxon>
        <taxon>Pezizomycotina</taxon>
        <taxon>Sordariomycetes</taxon>
        <taxon>Hypocreomycetidae</taxon>
        <taxon>Hypocreales</taxon>
        <taxon>Ophiocordycipitaceae</taxon>
        <taxon>Purpureocillium</taxon>
    </lineage>
</organism>
<evidence type="ECO:0000313" key="9">
    <source>
        <dbReference type="EMBL" id="KAJ6436837.1"/>
    </source>
</evidence>
<feature type="transmembrane region" description="Helical" evidence="5">
    <location>
        <begin position="205"/>
        <end position="222"/>
    </location>
</feature>
<dbReference type="EMBL" id="JAQHRD010000024">
    <property type="protein sequence ID" value="KAJ6436307.1"/>
    <property type="molecule type" value="Genomic_DNA"/>
</dbReference>
<dbReference type="SUPFAM" id="SSF55298">
    <property type="entry name" value="YjgF-like"/>
    <property type="match status" value="1"/>
</dbReference>
<feature type="chain" id="PRO_5044719668" evidence="6">
    <location>
        <begin position="18"/>
        <end position="488"/>
    </location>
</feature>
<dbReference type="Proteomes" id="UP001163105">
    <property type="component" value="Unassembled WGS sequence"/>
</dbReference>
<feature type="signal peptide" evidence="6">
    <location>
        <begin position="1"/>
        <end position="17"/>
    </location>
</feature>
<feature type="domain" description="Glucose receptor Git3-like N-terminal" evidence="7">
    <location>
        <begin position="186"/>
        <end position="309"/>
    </location>
</feature>
<dbReference type="InterPro" id="IPR006175">
    <property type="entry name" value="YjgF/YER057c/UK114"/>
</dbReference>
<reference evidence="8" key="1">
    <citation type="submission" date="2023-01" db="EMBL/GenBank/DDBJ databases">
        <title>The growth and conidiation of Purpureocillium lavendulum are regulated by nitrogen source and histone H3K14 acetylation.</title>
        <authorList>
            <person name="Tang P."/>
            <person name="Han J."/>
            <person name="Zhang C."/>
            <person name="Tang P."/>
            <person name="Qi F."/>
            <person name="Zhang K."/>
            <person name="Liang L."/>
        </authorList>
    </citation>
    <scope>NUCLEOTIDE SEQUENCE</scope>
    <source>
        <strain evidence="8">YMF1.00683</strain>
    </source>
</reference>
<dbReference type="CDD" id="cd00448">
    <property type="entry name" value="YjgF_YER057c_UK114_family"/>
    <property type="match status" value="1"/>
</dbReference>
<dbReference type="GO" id="GO:0004930">
    <property type="term" value="F:G protein-coupled receptor activity"/>
    <property type="evidence" value="ECO:0007669"/>
    <property type="project" value="TreeGrafter"/>
</dbReference>
<dbReference type="GO" id="GO:0007189">
    <property type="term" value="P:adenylate cyclase-activating G protein-coupled receptor signaling pathway"/>
    <property type="evidence" value="ECO:0007669"/>
    <property type="project" value="TreeGrafter"/>
</dbReference>
<dbReference type="GO" id="GO:0005886">
    <property type="term" value="C:plasma membrane"/>
    <property type="evidence" value="ECO:0007669"/>
    <property type="project" value="TreeGrafter"/>
</dbReference>
<comment type="subcellular location">
    <subcellularLocation>
        <location evidence="1">Membrane</location>
        <topology evidence="1">Multi-pass membrane protein</topology>
    </subcellularLocation>
</comment>
<sequence length="488" mass="53972">MRFQLLSLLPLVGQALAILQPNYTTSAGVSIYNPGDFFTTTGPWSLMSHAGESLYIAGMRGIDPATNALASVGLPRVRQAYKNMAALAKMVGVDLKDCVRIVVYTTDMYRYRPMCNQVQVELWGNNPNTYPPRTIIEVDRLNDDDIVEVEGTFHAPGLGKDFVYGLGNTISGATFLIRGRTPSPLSAPDTACRVSGWFSQSDAQAVDFNILIISIVVLMSVLKKDSIAHLSMNWQIVICISAWIPGFITGTIGLLENSYGYVSGNWCWIRSNRLDLRYALSHGWRIAIFFITILIYTYVYFKLRKVFKNLRSISASHGGTRTGNDNQAPAPSDIDNDTQKILVNQSISVSHEMQPIPRTPDVLDECRGESSSTNDYNSNNGTSQTRVVIQTTQISNDTPFEASRMPAAPNVKKMLLMNGYPLAYIILWIPGIANRLAESVGGSPRWLSALQASTQYIGLINAMTYGMNEQMRRGVWKRLKDPSGRGNA</sequence>
<feature type="transmembrane region" description="Helical" evidence="5">
    <location>
        <begin position="234"/>
        <end position="255"/>
    </location>
</feature>
<evidence type="ECO:0000256" key="1">
    <source>
        <dbReference type="ARBA" id="ARBA00004141"/>
    </source>
</evidence>
<name>A0AB34FCI6_9HYPO</name>
<feature type="transmembrane region" description="Helical" evidence="5">
    <location>
        <begin position="414"/>
        <end position="433"/>
    </location>
</feature>
<feature type="transmembrane region" description="Helical" evidence="5">
    <location>
        <begin position="282"/>
        <end position="301"/>
    </location>
</feature>
<dbReference type="EMBL" id="JAQHRD010000016">
    <property type="protein sequence ID" value="KAJ6436837.1"/>
    <property type="molecule type" value="Genomic_DNA"/>
</dbReference>
<keyword evidence="4 5" id="KW-0472">Membrane</keyword>
<keyword evidence="8" id="KW-0675">Receptor</keyword>
<keyword evidence="6" id="KW-0732">Signal</keyword>
<dbReference type="SUPFAM" id="SSF81321">
    <property type="entry name" value="Family A G protein-coupled receptor-like"/>
    <property type="match status" value="1"/>
</dbReference>
<dbReference type="Gene3D" id="3.30.1330.40">
    <property type="entry name" value="RutC-like"/>
    <property type="match status" value="1"/>
</dbReference>
<gene>
    <name evidence="9" type="ORF">O9K51_10604</name>
    <name evidence="8" type="ORF">O9K51_11130</name>
</gene>
<evidence type="ECO:0000313" key="8">
    <source>
        <dbReference type="EMBL" id="KAJ6436307.1"/>
    </source>
</evidence>
<dbReference type="Gene3D" id="1.20.1070.10">
    <property type="entry name" value="Rhodopsin 7-helix transmembrane proteins"/>
    <property type="match status" value="1"/>
</dbReference>
<comment type="caution">
    <text evidence="8">The sequence shown here is derived from an EMBL/GenBank/DDBJ whole genome shotgun (WGS) entry which is preliminary data.</text>
</comment>
<evidence type="ECO:0000256" key="6">
    <source>
        <dbReference type="SAM" id="SignalP"/>
    </source>
</evidence>
<evidence type="ECO:0000256" key="5">
    <source>
        <dbReference type="SAM" id="Phobius"/>
    </source>
</evidence>
<dbReference type="Pfam" id="PF11710">
    <property type="entry name" value="Git3"/>
    <property type="match status" value="1"/>
</dbReference>
<evidence type="ECO:0000313" key="10">
    <source>
        <dbReference type="Proteomes" id="UP001163105"/>
    </source>
</evidence>
<dbReference type="PANTHER" id="PTHR23112">
    <property type="entry name" value="G PROTEIN-COUPLED RECEPTOR 157-RELATED"/>
    <property type="match status" value="1"/>
</dbReference>
<evidence type="ECO:0000256" key="4">
    <source>
        <dbReference type="ARBA" id="ARBA00023136"/>
    </source>
</evidence>
<evidence type="ECO:0000256" key="3">
    <source>
        <dbReference type="ARBA" id="ARBA00022989"/>
    </source>
</evidence>
<evidence type="ECO:0000259" key="7">
    <source>
        <dbReference type="Pfam" id="PF11710"/>
    </source>
</evidence>
<keyword evidence="10" id="KW-1185">Reference proteome</keyword>
<feature type="transmembrane region" description="Helical" evidence="5">
    <location>
        <begin position="445"/>
        <end position="468"/>
    </location>
</feature>
<proteinExistence type="predicted"/>
<dbReference type="PANTHER" id="PTHR23112:SF0">
    <property type="entry name" value="TRANSMEMBRANE PROTEIN 116"/>
    <property type="match status" value="1"/>
</dbReference>
<keyword evidence="3 5" id="KW-1133">Transmembrane helix</keyword>
<dbReference type="Pfam" id="PF01042">
    <property type="entry name" value="Ribonuc_L-PSP"/>
    <property type="match status" value="1"/>
</dbReference>
<keyword evidence="2 5" id="KW-0812">Transmembrane</keyword>
<dbReference type="InterPro" id="IPR023041">
    <property type="entry name" value="Glucose_rcpt_Git3-like_N"/>
</dbReference>
<dbReference type="InterPro" id="IPR035959">
    <property type="entry name" value="RutC-like_sf"/>
</dbReference>
<dbReference type="AlphaFoldDB" id="A0AB34FCI6"/>
<protein>
    <submittedName>
        <fullName evidence="8">Glucose receptor git3 protein</fullName>
    </submittedName>
</protein>